<feature type="transmembrane region" description="Helical" evidence="1">
    <location>
        <begin position="7"/>
        <end position="28"/>
    </location>
</feature>
<evidence type="ECO:0000259" key="2">
    <source>
        <dbReference type="Pfam" id="PF08241"/>
    </source>
</evidence>
<keyword evidence="1" id="KW-1133">Transmembrane helix</keyword>
<keyword evidence="3" id="KW-0808">Transferase</keyword>
<evidence type="ECO:0000313" key="4">
    <source>
        <dbReference type="Proteomes" id="UP000051176"/>
    </source>
</evidence>
<dbReference type="eggNOG" id="COG2226">
    <property type="taxonomic scope" value="Bacteria"/>
</dbReference>
<dbReference type="PATRIC" id="fig|1267003.4.peg.1938"/>
<dbReference type="InterPro" id="IPR013216">
    <property type="entry name" value="Methyltransf_11"/>
</dbReference>
<keyword evidence="3" id="KW-0489">Methyltransferase</keyword>
<dbReference type="CDD" id="cd02440">
    <property type="entry name" value="AdoMet_MTases"/>
    <property type="match status" value="1"/>
</dbReference>
<dbReference type="PANTHER" id="PTHR45277:SF1">
    <property type="entry name" value="EXPRESSED PROTEIN"/>
    <property type="match status" value="1"/>
</dbReference>
<evidence type="ECO:0000256" key="1">
    <source>
        <dbReference type="SAM" id="Phobius"/>
    </source>
</evidence>
<reference evidence="3 4" key="1">
    <citation type="journal article" date="2015" name="Genome Announc.">
        <title>Expanding the biotechnology potential of lactobacilli through comparative genomics of 213 strains and associated genera.</title>
        <authorList>
            <person name="Sun Z."/>
            <person name="Harris H.M."/>
            <person name="McCann A."/>
            <person name="Guo C."/>
            <person name="Argimon S."/>
            <person name="Zhang W."/>
            <person name="Yang X."/>
            <person name="Jeffery I.B."/>
            <person name="Cooney J.C."/>
            <person name="Kagawa T.F."/>
            <person name="Liu W."/>
            <person name="Song Y."/>
            <person name="Salvetti E."/>
            <person name="Wrobel A."/>
            <person name="Rasinkangas P."/>
            <person name="Parkhill J."/>
            <person name="Rea M.C."/>
            <person name="O'Sullivan O."/>
            <person name="Ritari J."/>
            <person name="Douillard F.P."/>
            <person name="Paul Ross R."/>
            <person name="Yang R."/>
            <person name="Briner A.E."/>
            <person name="Felis G.E."/>
            <person name="de Vos W.M."/>
            <person name="Barrangou R."/>
            <person name="Klaenhammer T.R."/>
            <person name="Caufield P.W."/>
            <person name="Cui Y."/>
            <person name="Zhang H."/>
            <person name="O'Toole P.W."/>
        </authorList>
    </citation>
    <scope>NUCLEOTIDE SEQUENCE [LARGE SCALE GENOMIC DNA]</scope>
    <source>
        <strain evidence="3 4">ATCC 53295</strain>
    </source>
</reference>
<dbReference type="Proteomes" id="UP000051176">
    <property type="component" value="Unassembled WGS sequence"/>
</dbReference>
<sequence>MKKGVDAPLVPIVFLLVGIVGMVMAVTSGEWTNYLFPIALFLFAGMYLYTSLWGKYKLIKRVVAEMQLDGHERVLDLGTGHGAFLLEIARRLRVPGKVTGLDIWNRGDQSGNSTEETQRNIDQAGVSDVSELVTGDMTQLSFEDDCFDYVVASLAIHNVKPKASRQQAITEAYRVLKPNGHLVILDIEHVGEYRNQLKQLGVKEVSVQHAGLNGMYALLSTRILIAQK</sequence>
<organism evidence="3 4">
    <name type="scientific">Levilactobacillus parabrevis ATCC 53295</name>
    <dbReference type="NCBI Taxonomy" id="1267003"/>
    <lineage>
        <taxon>Bacteria</taxon>
        <taxon>Bacillati</taxon>
        <taxon>Bacillota</taxon>
        <taxon>Bacilli</taxon>
        <taxon>Lactobacillales</taxon>
        <taxon>Lactobacillaceae</taxon>
        <taxon>Levilactobacillus</taxon>
    </lineage>
</organism>
<evidence type="ECO:0000313" key="3">
    <source>
        <dbReference type="EMBL" id="KRK39219.1"/>
    </source>
</evidence>
<keyword evidence="1" id="KW-0472">Membrane</keyword>
<dbReference type="GO" id="GO:0008757">
    <property type="term" value="F:S-adenosylmethionine-dependent methyltransferase activity"/>
    <property type="evidence" value="ECO:0007669"/>
    <property type="project" value="InterPro"/>
</dbReference>
<gene>
    <name evidence="3" type="ORF">FD07_GL001842</name>
</gene>
<keyword evidence="1" id="KW-0812">Transmembrane</keyword>
<dbReference type="PANTHER" id="PTHR45277">
    <property type="entry name" value="EXPRESSED PROTEIN"/>
    <property type="match status" value="1"/>
</dbReference>
<dbReference type="Pfam" id="PF08241">
    <property type="entry name" value="Methyltransf_11"/>
    <property type="match status" value="1"/>
</dbReference>
<feature type="transmembrane region" description="Helical" evidence="1">
    <location>
        <begin position="34"/>
        <end position="52"/>
    </location>
</feature>
<dbReference type="STRING" id="357278.IV61_GL002032"/>
<dbReference type="InterPro" id="IPR029063">
    <property type="entry name" value="SAM-dependent_MTases_sf"/>
</dbReference>
<protein>
    <submittedName>
        <fullName evidence="3">Methyltransferase domain protein</fullName>
    </submittedName>
</protein>
<dbReference type="EMBL" id="AZCZ01000005">
    <property type="protein sequence ID" value="KRK39219.1"/>
    <property type="molecule type" value="Genomic_DNA"/>
</dbReference>
<dbReference type="GO" id="GO:0032259">
    <property type="term" value="P:methylation"/>
    <property type="evidence" value="ECO:0007669"/>
    <property type="project" value="UniProtKB-KW"/>
</dbReference>
<dbReference type="OrthoDB" id="43862at2"/>
<name>A0A0R1H3T4_9LACO</name>
<proteinExistence type="predicted"/>
<accession>A0A0R1H3T4</accession>
<dbReference type="SUPFAM" id="SSF53335">
    <property type="entry name" value="S-adenosyl-L-methionine-dependent methyltransferases"/>
    <property type="match status" value="1"/>
</dbReference>
<dbReference type="AlphaFoldDB" id="A0A0R1H3T4"/>
<keyword evidence="4" id="KW-1185">Reference proteome</keyword>
<dbReference type="Gene3D" id="3.40.50.150">
    <property type="entry name" value="Vaccinia Virus protein VP39"/>
    <property type="match status" value="1"/>
</dbReference>
<feature type="domain" description="Methyltransferase type 11" evidence="2">
    <location>
        <begin position="75"/>
        <end position="184"/>
    </location>
</feature>
<dbReference type="RefSeq" id="WP_020088532.1">
    <property type="nucleotide sequence ID" value="NZ_AZCZ01000005.1"/>
</dbReference>
<comment type="caution">
    <text evidence="3">The sequence shown here is derived from an EMBL/GenBank/DDBJ whole genome shotgun (WGS) entry which is preliminary data.</text>
</comment>